<reference evidence="1 2" key="1">
    <citation type="journal article" date="2016" name="Front. Microbiol.">
        <title>Genomic Resource of Rice Seed Associated Bacteria.</title>
        <authorList>
            <person name="Midha S."/>
            <person name="Bansal K."/>
            <person name="Sharma S."/>
            <person name="Kumar N."/>
            <person name="Patil P.P."/>
            <person name="Chaudhry V."/>
            <person name="Patil P.B."/>
        </authorList>
    </citation>
    <scope>NUCLEOTIDE SEQUENCE [LARGE SCALE GENOMIC DNA]</scope>
    <source>
        <strain evidence="1 2">RSA3</strain>
    </source>
</reference>
<proteinExistence type="predicted"/>
<dbReference type="AlphaFoldDB" id="A0A147F821"/>
<sequence length="167" mass="17658">MTVAHSAERRALDLGLVIPDYANPPYGGRYGASLKAFHRTGDFVELSGITPETRDGVQINPGTVGTEVSLAQAREAARQAAINSLGLIRLAVGSLDAVAGLSRALCFVLCGPEFDRLNEVSNGATDLFLDVFGPEVGAVGRASIGATSLTRRNSFELWLSFEARPLP</sequence>
<dbReference type="InterPro" id="IPR035959">
    <property type="entry name" value="RutC-like_sf"/>
</dbReference>
<dbReference type="Gene3D" id="3.30.1330.40">
    <property type="entry name" value="RutC-like"/>
    <property type="match status" value="1"/>
</dbReference>
<dbReference type="Proteomes" id="UP000072189">
    <property type="component" value="Unassembled WGS sequence"/>
</dbReference>
<accession>A0A147F821</accession>
<dbReference type="SUPFAM" id="SSF55298">
    <property type="entry name" value="YjgF-like"/>
    <property type="match status" value="1"/>
</dbReference>
<evidence type="ECO:0000313" key="2">
    <source>
        <dbReference type="Proteomes" id="UP000072189"/>
    </source>
</evidence>
<comment type="caution">
    <text evidence="1">The sequence shown here is derived from an EMBL/GenBank/DDBJ whole genome shotgun (WGS) entry which is preliminary data.</text>
</comment>
<dbReference type="PANTHER" id="PTHR43760:SF1">
    <property type="entry name" value="ENDORIBONUCLEASE L-PSP_CHORISMATE MUTASE-LIKE DOMAIN-CONTAINING PROTEIN"/>
    <property type="match status" value="1"/>
</dbReference>
<dbReference type="PATRIC" id="fig|2033.7.peg.2549"/>
<dbReference type="InterPro" id="IPR013813">
    <property type="entry name" value="Endoribo_LPSP/chorism_mut-like"/>
</dbReference>
<organism evidence="1 2">
    <name type="scientific">Microbacterium testaceum</name>
    <name type="common">Aureobacterium testaceum</name>
    <name type="synonym">Brevibacterium testaceum</name>
    <dbReference type="NCBI Taxonomy" id="2033"/>
    <lineage>
        <taxon>Bacteria</taxon>
        <taxon>Bacillati</taxon>
        <taxon>Actinomycetota</taxon>
        <taxon>Actinomycetes</taxon>
        <taxon>Micrococcales</taxon>
        <taxon>Microbacteriaceae</taxon>
        <taxon>Microbacterium</taxon>
    </lineage>
</organism>
<dbReference type="RefSeq" id="WP_058614100.1">
    <property type="nucleotide sequence ID" value="NZ_LDRV01000056.1"/>
</dbReference>
<dbReference type="EMBL" id="LDRV01000056">
    <property type="protein sequence ID" value="KTS12055.1"/>
    <property type="molecule type" value="Genomic_DNA"/>
</dbReference>
<protein>
    <submittedName>
        <fullName evidence="1">Uncharacterized protein</fullName>
    </submittedName>
</protein>
<dbReference type="PANTHER" id="PTHR43760">
    <property type="entry name" value="ENDORIBONUCLEASE-RELATED"/>
    <property type="match status" value="1"/>
</dbReference>
<dbReference type="CDD" id="cd02199">
    <property type="entry name" value="YjgF_YER057c_UK114_like_1"/>
    <property type="match status" value="1"/>
</dbReference>
<gene>
    <name evidence="1" type="ORF">RSA3_09015</name>
</gene>
<name>A0A147F821_MICTE</name>
<evidence type="ECO:0000313" key="1">
    <source>
        <dbReference type="EMBL" id="KTS12055.1"/>
    </source>
</evidence>